<dbReference type="InterPro" id="IPR036005">
    <property type="entry name" value="Creatinase/aminopeptidase-like"/>
</dbReference>
<evidence type="ECO:0000313" key="3">
    <source>
        <dbReference type="Proteomes" id="UP001151760"/>
    </source>
</evidence>
<proteinExistence type="inferred from homology"/>
<comment type="caution">
    <text evidence="2">The sequence shown here is derived from an EMBL/GenBank/DDBJ whole genome shotgun (WGS) entry which is preliminary data.</text>
</comment>
<dbReference type="InterPro" id="IPR047113">
    <property type="entry name" value="PA2G4/ARX1"/>
</dbReference>
<sequence length="345" mass="39018">RGNQNTSWPFILSSAQVLQSCPLIRIANGVVWDCQSGIGLYDMGCHIDGFIAVLAHTYVLLQGGLVTRRTADSILAANTVAKVALRLVKPENMNYEVTETIQKVATTYECIMVENVVCVWAWNLWSVVFPSESEKMIAPMTVKANKLEISKEQLKCRLREERSAGPAAKMMQVKMQEHMYVRLEEYNSHPQKTIHNFKMNLLKQKLQLQTATQIMLAHFCFAAAADSVLGRIRAKARVDEQVTPKCGADQVNEETTSDYKCIDFSMAQLAKEDGEKKEDSMDTELPVIEKWLHYLIYIIKEDARILILLHAYHDSTTSLLTPLIMIMVSTRSSGVFWKLVSRKGL</sequence>
<organism evidence="2 3">
    <name type="scientific">Tanacetum coccineum</name>
    <dbReference type="NCBI Taxonomy" id="301880"/>
    <lineage>
        <taxon>Eukaryota</taxon>
        <taxon>Viridiplantae</taxon>
        <taxon>Streptophyta</taxon>
        <taxon>Embryophyta</taxon>
        <taxon>Tracheophyta</taxon>
        <taxon>Spermatophyta</taxon>
        <taxon>Magnoliopsida</taxon>
        <taxon>eudicotyledons</taxon>
        <taxon>Gunneridae</taxon>
        <taxon>Pentapetalae</taxon>
        <taxon>asterids</taxon>
        <taxon>campanulids</taxon>
        <taxon>Asterales</taxon>
        <taxon>Asteraceae</taxon>
        <taxon>Asteroideae</taxon>
        <taxon>Anthemideae</taxon>
        <taxon>Anthemidinae</taxon>
        <taxon>Tanacetum</taxon>
    </lineage>
</organism>
<dbReference type="Gene3D" id="3.90.230.10">
    <property type="entry name" value="Creatinase/methionine aminopeptidase superfamily"/>
    <property type="match status" value="1"/>
</dbReference>
<evidence type="ECO:0000313" key="2">
    <source>
        <dbReference type="EMBL" id="GJS62593.1"/>
    </source>
</evidence>
<evidence type="ECO:0000256" key="1">
    <source>
        <dbReference type="ARBA" id="ARBA00007319"/>
    </source>
</evidence>
<dbReference type="PANTHER" id="PTHR10804:SF11">
    <property type="entry name" value="PROLIFERATION-ASSOCIATED PROTEIN 2G4"/>
    <property type="match status" value="1"/>
</dbReference>
<feature type="non-terminal residue" evidence="2">
    <location>
        <position position="1"/>
    </location>
</feature>
<protein>
    <submittedName>
        <fullName evidence="2">ERBB-3 binding protein 1 isoform X1</fullName>
    </submittedName>
</protein>
<name>A0ABQ4XBE1_9ASTR</name>
<dbReference type="Proteomes" id="UP001151760">
    <property type="component" value="Unassembled WGS sequence"/>
</dbReference>
<keyword evidence="3" id="KW-1185">Reference proteome</keyword>
<dbReference type="PANTHER" id="PTHR10804">
    <property type="entry name" value="PROTEASE FAMILY M24 METHIONYL AMINOPEPTIDASE, AMINOPEPTIDASE P"/>
    <property type="match status" value="1"/>
</dbReference>
<reference evidence="2" key="2">
    <citation type="submission" date="2022-01" db="EMBL/GenBank/DDBJ databases">
        <authorList>
            <person name="Yamashiro T."/>
            <person name="Shiraishi A."/>
            <person name="Satake H."/>
            <person name="Nakayama K."/>
        </authorList>
    </citation>
    <scope>NUCLEOTIDE SEQUENCE</scope>
</reference>
<comment type="similarity">
    <text evidence="1">Belongs to the peptidase M24 family.</text>
</comment>
<gene>
    <name evidence="2" type="ORF">Tco_0657377</name>
</gene>
<reference evidence="2" key="1">
    <citation type="journal article" date="2022" name="Int. J. Mol. Sci.">
        <title>Draft Genome of Tanacetum Coccineum: Genomic Comparison of Closely Related Tanacetum-Family Plants.</title>
        <authorList>
            <person name="Yamashiro T."/>
            <person name="Shiraishi A."/>
            <person name="Nakayama K."/>
            <person name="Satake H."/>
        </authorList>
    </citation>
    <scope>NUCLEOTIDE SEQUENCE</scope>
</reference>
<dbReference type="SUPFAM" id="SSF55920">
    <property type="entry name" value="Creatinase/aminopeptidase"/>
    <property type="match status" value="1"/>
</dbReference>
<dbReference type="EMBL" id="BQNB010009371">
    <property type="protein sequence ID" value="GJS62593.1"/>
    <property type="molecule type" value="Genomic_DNA"/>
</dbReference>
<accession>A0ABQ4XBE1</accession>